<feature type="transmembrane region" description="Helical" evidence="3">
    <location>
        <begin position="6"/>
        <end position="26"/>
    </location>
</feature>
<feature type="transmembrane region" description="Helical" evidence="3">
    <location>
        <begin position="311"/>
        <end position="333"/>
    </location>
</feature>
<evidence type="ECO:0000313" key="6">
    <source>
        <dbReference type="Proteomes" id="UP000218765"/>
    </source>
</evidence>
<feature type="transmembrane region" description="Helical" evidence="3">
    <location>
        <begin position="33"/>
        <end position="53"/>
    </location>
</feature>
<dbReference type="GO" id="GO:0012505">
    <property type="term" value="C:endomembrane system"/>
    <property type="evidence" value="ECO:0007669"/>
    <property type="project" value="UniProtKB-SubCell"/>
</dbReference>
<evidence type="ECO:0000313" key="5">
    <source>
        <dbReference type="EMBL" id="BAZ92852.1"/>
    </source>
</evidence>
<feature type="transmembrane region" description="Helical" evidence="3">
    <location>
        <begin position="99"/>
        <end position="115"/>
    </location>
</feature>
<protein>
    <submittedName>
        <fullName evidence="5">Formate hydrogenlyase subunit 3/Multisubunit Na+ /H+ antiporter, MnhD subunit</fullName>
    </submittedName>
</protein>
<keyword evidence="5" id="KW-0456">Lyase</keyword>
<accession>A0A1Z4VN42</accession>
<feature type="transmembrane region" description="Helical" evidence="3">
    <location>
        <begin position="121"/>
        <end position="140"/>
    </location>
</feature>
<sequence>MTELLQDIGLWLILAWPLLVALPGVSRHLPQPWLLALALAPAALILITPGAAALDMPWIVFGSGLELDAGRRWLLGMSLLLWLAAGRLTARLDPLQRPATYTLLLITFSGQTGMILASEPVGFLCFSTLLGYGFFGLLVQGGGAGALRAARLYIVALILADLLLFEALLLAAYLQETQRFAGFDYRLEGDPATLYSGLVLLAFLLKAGIWPLHIWVTAALRTAAPPARLLLMGGPVVMALLGLWRWLPAGQGLEIAGQVCRGLGAAALVYALVQALRQPQPVRRPGWLVLALGGALLLGFGQFLITAPGRAGAAGLAPVLLALAGLLPALLLWRQPVTPAETLDEEPPWTWLARLQPRLGHLHRRLLDGLAQLRPSRPLPGITLTPLPGPGTRVARWPWVIMALALLGLVLGLLA</sequence>
<dbReference type="Proteomes" id="UP000218765">
    <property type="component" value="Chromosome"/>
</dbReference>
<keyword evidence="3" id="KW-1133">Transmembrane helix</keyword>
<name>A0A1Z4VN42_9GAMM</name>
<reference evidence="5 6" key="1">
    <citation type="submission" date="2017-05" db="EMBL/GenBank/DDBJ databases">
        <title>Thiocyanate degradation by Thiohalobacter thiocyanaticus FOKN1.</title>
        <authorList>
            <person name="Oshiki M."/>
            <person name="Fukushima T."/>
            <person name="Kawano S."/>
            <person name="Nakagawa J."/>
        </authorList>
    </citation>
    <scope>NUCLEOTIDE SEQUENCE [LARGE SCALE GENOMIC DNA]</scope>
    <source>
        <strain evidence="5 6">FOKN1</strain>
    </source>
</reference>
<dbReference type="EMBL" id="AP018052">
    <property type="protein sequence ID" value="BAZ92852.1"/>
    <property type="molecule type" value="Genomic_DNA"/>
</dbReference>
<feature type="transmembrane region" description="Helical" evidence="3">
    <location>
        <begin position="152"/>
        <end position="174"/>
    </location>
</feature>
<feature type="transmembrane region" description="Helical" evidence="3">
    <location>
        <begin position="285"/>
        <end position="305"/>
    </location>
</feature>
<feature type="transmembrane region" description="Helical" evidence="3">
    <location>
        <begin position="253"/>
        <end position="273"/>
    </location>
</feature>
<evidence type="ECO:0000256" key="1">
    <source>
        <dbReference type="ARBA" id="ARBA00004127"/>
    </source>
</evidence>
<evidence type="ECO:0000256" key="3">
    <source>
        <dbReference type="SAM" id="Phobius"/>
    </source>
</evidence>
<comment type="subcellular location">
    <subcellularLocation>
        <location evidence="1">Endomembrane system</location>
        <topology evidence="1">Multi-pass membrane protein</topology>
    </subcellularLocation>
    <subcellularLocation>
        <location evidence="2">Membrane</location>
        <topology evidence="2">Multi-pass membrane protein</topology>
    </subcellularLocation>
</comment>
<feature type="transmembrane region" description="Helical" evidence="3">
    <location>
        <begin position="73"/>
        <end position="90"/>
    </location>
</feature>
<gene>
    <name evidence="5" type="ORF">FOKN1_0448</name>
</gene>
<keyword evidence="3" id="KW-0472">Membrane</keyword>
<proteinExistence type="predicted"/>
<dbReference type="InterPro" id="IPR001750">
    <property type="entry name" value="ND/Mrp_TM"/>
</dbReference>
<feature type="transmembrane region" description="Helical" evidence="3">
    <location>
        <begin position="229"/>
        <end position="247"/>
    </location>
</feature>
<feature type="transmembrane region" description="Helical" evidence="3">
    <location>
        <begin position="397"/>
        <end position="414"/>
    </location>
</feature>
<keyword evidence="2 3" id="KW-0812">Transmembrane</keyword>
<feature type="domain" description="NADH:quinone oxidoreductase/Mrp antiporter transmembrane" evidence="4">
    <location>
        <begin position="145"/>
        <end position="278"/>
    </location>
</feature>
<dbReference type="GO" id="GO:0016020">
    <property type="term" value="C:membrane"/>
    <property type="evidence" value="ECO:0007669"/>
    <property type="project" value="UniProtKB-SubCell"/>
</dbReference>
<dbReference type="KEGG" id="ttc:FOKN1_0448"/>
<dbReference type="AlphaFoldDB" id="A0A1Z4VN42"/>
<organism evidence="5 6">
    <name type="scientific">Thiohalobacter thiocyanaticus</name>
    <dbReference type="NCBI Taxonomy" id="585455"/>
    <lineage>
        <taxon>Bacteria</taxon>
        <taxon>Pseudomonadati</taxon>
        <taxon>Pseudomonadota</taxon>
        <taxon>Gammaproteobacteria</taxon>
        <taxon>Thiohalobacterales</taxon>
        <taxon>Thiohalobacteraceae</taxon>
        <taxon>Thiohalobacter</taxon>
    </lineage>
</organism>
<feature type="transmembrane region" description="Helical" evidence="3">
    <location>
        <begin position="194"/>
        <end position="217"/>
    </location>
</feature>
<dbReference type="RefSeq" id="WP_096364304.1">
    <property type="nucleotide sequence ID" value="NZ_AP018052.1"/>
</dbReference>
<evidence type="ECO:0000259" key="4">
    <source>
        <dbReference type="Pfam" id="PF00361"/>
    </source>
</evidence>
<dbReference type="OrthoDB" id="9768329at2"/>
<dbReference type="GO" id="GO:0016829">
    <property type="term" value="F:lyase activity"/>
    <property type="evidence" value="ECO:0007669"/>
    <property type="project" value="UniProtKB-KW"/>
</dbReference>
<keyword evidence="6" id="KW-1185">Reference proteome</keyword>
<evidence type="ECO:0000256" key="2">
    <source>
        <dbReference type="RuleBase" id="RU000320"/>
    </source>
</evidence>
<dbReference type="Pfam" id="PF00361">
    <property type="entry name" value="Proton_antipo_M"/>
    <property type="match status" value="1"/>
</dbReference>